<evidence type="ECO:0000313" key="2">
    <source>
        <dbReference type="EMBL" id="MFD1322184.1"/>
    </source>
</evidence>
<keyword evidence="3" id="KW-1185">Reference proteome</keyword>
<protein>
    <submittedName>
        <fullName evidence="2">NIPSNAP family protein</fullName>
    </submittedName>
</protein>
<accession>A0ABW3YFW4</accession>
<dbReference type="InterPro" id="IPR012577">
    <property type="entry name" value="NIPSNAP"/>
</dbReference>
<dbReference type="SUPFAM" id="SSF54909">
    <property type="entry name" value="Dimeric alpha+beta barrel"/>
    <property type="match status" value="1"/>
</dbReference>
<dbReference type="Gene3D" id="3.30.70.100">
    <property type="match status" value="1"/>
</dbReference>
<evidence type="ECO:0000313" key="3">
    <source>
        <dbReference type="Proteomes" id="UP001597260"/>
    </source>
</evidence>
<feature type="domain" description="NIPSNAP" evidence="1">
    <location>
        <begin position="21"/>
        <end position="117"/>
    </location>
</feature>
<comment type="caution">
    <text evidence="2">The sequence shown here is derived from an EMBL/GenBank/DDBJ whole genome shotgun (WGS) entry which is preliminary data.</text>
</comment>
<gene>
    <name evidence="2" type="ORF">ACFQ4H_13890</name>
</gene>
<dbReference type="RefSeq" id="WP_377570812.1">
    <property type="nucleotide sequence ID" value="NZ_JBHTMP010000018.1"/>
</dbReference>
<dbReference type="Proteomes" id="UP001597260">
    <property type="component" value="Unassembled WGS sequence"/>
</dbReference>
<proteinExistence type="predicted"/>
<dbReference type="EMBL" id="JBHTMP010000018">
    <property type="protein sequence ID" value="MFD1322184.1"/>
    <property type="molecule type" value="Genomic_DNA"/>
</dbReference>
<dbReference type="InterPro" id="IPR011008">
    <property type="entry name" value="Dimeric_a/b-barrel"/>
</dbReference>
<evidence type="ECO:0000259" key="1">
    <source>
        <dbReference type="Pfam" id="PF07978"/>
    </source>
</evidence>
<organism evidence="2 3">
    <name type="scientific">Micromonospora sonneratiae</name>
    <dbReference type="NCBI Taxonomy" id="1184706"/>
    <lineage>
        <taxon>Bacteria</taxon>
        <taxon>Bacillati</taxon>
        <taxon>Actinomycetota</taxon>
        <taxon>Actinomycetes</taxon>
        <taxon>Micromonosporales</taxon>
        <taxon>Micromonosporaceae</taxon>
        <taxon>Micromonospora</taxon>
    </lineage>
</organism>
<sequence length="254" mass="28189">MTTSAQVTGAGRGTAERLNVVELRQYTLRAGRRDELLELFDRAFVETQEEVGMAVLGQFRDHDDPDRFVWLRGFPDMAVRQRALTAFYDGPVWAANREQANSTMVDSSDVRLLRPYPADEGFPVPSAARPPVDSPDPDRLVVVTMWFLPSAPQEGIDLIRDGLVTVMGETGPAPLAMLVTETATNTFPRLPVRTGENVAVVVTSYPDANAHRHHAAEVHAHPTARHDLLPKLTRIQSRAPQSIRLRPTGRSLIR</sequence>
<dbReference type="Pfam" id="PF07978">
    <property type="entry name" value="NIPSNAP"/>
    <property type="match status" value="1"/>
</dbReference>
<name>A0ABW3YFW4_9ACTN</name>
<reference evidence="3" key="1">
    <citation type="journal article" date="2019" name="Int. J. Syst. Evol. Microbiol.">
        <title>The Global Catalogue of Microorganisms (GCM) 10K type strain sequencing project: providing services to taxonomists for standard genome sequencing and annotation.</title>
        <authorList>
            <consortium name="The Broad Institute Genomics Platform"/>
            <consortium name="The Broad Institute Genome Sequencing Center for Infectious Disease"/>
            <person name="Wu L."/>
            <person name="Ma J."/>
        </authorList>
    </citation>
    <scope>NUCLEOTIDE SEQUENCE [LARGE SCALE GENOMIC DNA]</scope>
    <source>
        <strain evidence="3">JCM 31037</strain>
    </source>
</reference>